<name>A0ABS3DY63_9BACI</name>
<dbReference type="Pfam" id="PF00005">
    <property type="entry name" value="ABC_tran"/>
    <property type="match status" value="1"/>
</dbReference>
<feature type="domain" description="ABC transporter" evidence="4">
    <location>
        <begin position="5"/>
        <end position="231"/>
    </location>
</feature>
<dbReference type="InterPro" id="IPR003439">
    <property type="entry name" value="ABC_transporter-like_ATP-bd"/>
</dbReference>
<evidence type="ECO:0000259" key="4">
    <source>
        <dbReference type="PROSITE" id="PS50893"/>
    </source>
</evidence>
<dbReference type="InterPro" id="IPR027417">
    <property type="entry name" value="P-loop_NTPase"/>
</dbReference>
<dbReference type="InterPro" id="IPR003593">
    <property type="entry name" value="AAA+_ATPase"/>
</dbReference>
<dbReference type="SMART" id="SM00382">
    <property type="entry name" value="AAA"/>
    <property type="match status" value="1"/>
</dbReference>
<evidence type="ECO:0000313" key="6">
    <source>
        <dbReference type="Proteomes" id="UP000663970"/>
    </source>
</evidence>
<keyword evidence="6" id="KW-1185">Reference proteome</keyword>
<proteinExistence type="predicted"/>
<evidence type="ECO:0000256" key="3">
    <source>
        <dbReference type="ARBA" id="ARBA00022840"/>
    </source>
</evidence>
<dbReference type="Gene3D" id="3.40.50.300">
    <property type="entry name" value="P-loop containing nucleotide triphosphate hydrolases"/>
    <property type="match status" value="1"/>
</dbReference>
<keyword evidence="1" id="KW-0813">Transport</keyword>
<keyword evidence="2" id="KW-0547">Nucleotide-binding</keyword>
<dbReference type="SUPFAM" id="SSF52540">
    <property type="entry name" value="P-loop containing nucleoside triphosphate hydrolases"/>
    <property type="match status" value="1"/>
</dbReference>
<dbReference type="Proteomes" id="UP000663970">
    <property type="component" value="Unassembled WGS sequence"/>
</dbReference>
<dbReference type="CDD" id="cd03230">
    <property type="entry name" value="ABC_DR_subfamily_A"/>
    <property type="match status" value="1"/>
</dbReference>
<gene>
    <name evidence="5" type="ORF">JF544_13505</name>
</gene>
<dbReference type="PROSITE" id="PS50893">
    <property type="entry name" value="ABC_TRANSPORTER_2"/>
    <property type="match status" value="1"/>
</dbReference>
<dbReference type="EMBL" id="JAEKJY010000004">
    <property type="protein sequence ID" value="MBN8236277.1"/>
    <property type="molecule type" value="Genomic_DNA"/>
</dbReference>
<protein>
    <submittedName>
        <fullName evidence="5">ABC transporter ATP-binding protein</fullName>
    </submittedName>
</protein>
<comment type="caution">
    <text evidence="5">The sequence shown here is derived from an EMBL/GenBank/DDBJ whole genome shotgun (WGS) entry which is preliminary data.</text>
</comment>
<dbReference type="InterPro" id="IPR051782">
    <property type="entry name" value="ABC_Transporter_VariousFunc"/>
</dbReference>
<evidence type="ECO:0000256" key="1">
    <source>
        <dbReference type="ARBA" id="ARBA00022448"/>
    </source>
</evidence>
<evidence type="ECO:0000256" key="2">
    <source>
        <dbReference type="ARBA" id="ARBA00022741"/>
    </source>
</evidence>
<sequence>MYLVLRVENCSVEIDGNPILQHVNLQAGPGEILALVGHNGAGKSTLMKTMIGMRGKLSGLIKIQQESMDDHLKNYKRLFSYIPEEPLLFSELTTRQHFDLYRRSYSIDEDIFATRVDRYMDAFEITDKKDDYPEALSKGMRQKVQTICALLPDVPVLFIDEPFMGLDVYAGQYLEEELIRRKEQGITIILTTHQLDKVKALADTYVMLKNGSVSSSGPVESFERLERREHK</sequence>
<evidence type="ECO:0000313" key="5">
    <source>
        <dbReference type="EMBL" id="MBN8236277.1"/>
    </source>
</evidence>
<organism evidence="5 6">
    <name type="scientific">Halobacillus kuroshimensis</name>
    <dbReference type="NCBI Taxonomy" id="302481"/>
    <lineage>
        <taxon>Bacteria</taxon>
        <taxon>Bacillati</taxon>
        <taxon>Bacillota</taxon>
        <taxon>Bacilli</taxon>
        <taxon>Bacillales</taxon>
        <taxon>Bacillaceae</taxon>
        <taxon>Halobacillus</taxon>
    </lineage>
</organism>
<dbReference type="PANTHER" id="PTHR42939">
    <property type="entry name" value="ABC TRANSPORTER ATP-BINDING PROTEIN ALBC-RELATED"/>
    <property type="match status" value="1"/>
</dbReference>
<keyword evidence="3 5" id="KW-0067">ATP-binding</keyword>
<reference evidence="5 6" key="1">
    <citation type="submission" date="2020-12" db="EMBL/GenBank/DDBJ databases">
        <title>Oil enriched cultivation method for isolating marine PHA-producing bacteria.</title>
        <authorList>
            <person name="Zheng W."/>
            <person name="Yu S."/>
            <person name="Huang Y."/>
        </authorList>
    </citation>
    <scope>NUCLEOTIDE SEQUENCE [LARGE SCALE GENOMIC DNA]</scope>
    <source>
        <strain evidence="5 6">SY-2-6</strain>
    </source>
</reference>
<dbReference type="GO" id="GO:0005524">
    <property type="term" value="F:ATP binding"/>
    <property type="evidence" value="ECO:0007669"/>
    <property type="project" value="UniProtKB-KW"/>
</dbReference>
<dbReference type="PANTHER" id="PTHR42939:SF5">
    <property type="entry name" value="ABC-TYPE TRANSPORTER ATP-BINDING PROTEIN ECSA"/>
    <property type="match status" value="1"/>
</dbReference>
<accession>A0ABS3DY63</accession>